<evidence type="ECO:0000313" key="1">
    <source>
        <dbReference type="EMBL" id="UTY40734.1"/>
    </source>
</evidence>
<evidence type="ECO:0008006" key="3">
    <source>
        <dbReference type="Google" id="ProtNLM"/>
    </source>
</evidence>
<name>A0ABY5I5W5_9FIRM</name>
<dbReference type="RefSeq" id="WP_290142211.1">
    <property type="nucleotide sequence ID" value="NZ_CP101620.1"/>
</dbReference>
<gene>
    <name evidence="1" type="ORF">NMU03_08285</name>
</gene>
<reference evidence="1" key="1">
    <citation type="submission" date="2022-07" db="EMBL/GenBank/DDBJ databases">
        <title>Faecal culturing of patients with breast cancer.</title>
        <authorList>
            <person name="Teng N.M.Y."/>
            <person name="Kiu R."/>
            <person name="Evans R."/>
            <person name="Baker D.J."/>
            <person name="Zenner C."/>
            <person name="Robinson S.D."/>
            <person name="Hall L.J."/>
        </authorList>
    </citation>
    <scope>NUCLEOTIDE SEQUENCE</scope>
    <source>
        <strain evidence="1">LH1062</strain>
    </source>
</reference>
<keyword evidence="2" id="KW-1185">Reference proteome</keyword>
<organism evidence="1 2">
    <name type="scientific">Allocoprobacillus halotolerans</name>
    <dbReference type="NCBI Taxonomy" id="2944914"/>
    <lineage>
        <taxon>Bacteria</taxon>
        <taxon>Bacillati</taxon>
        <taxon>Bacillota</taxon>
        <taxon>Erysipelotrichia</taxon>
        <taxon>Erysipelotrichales</taxon>
        <taxon>Erysipelotrichaceae</taxon>
        <taxon>Allocoprobacillus</taxon>
    </lineage>
</organism>
<dbReference type="EMBL" id="CP101620">
    <property type="protein sequence ID" value="UTY40734.1"/>
    <property type="molecule type" value="Genomic_DNA"/>
</dbReference>
<dbReference type="Proteomes" id="UP001060112">
    <property type="component" value="Chromosome"/>
</dbReference>
<accession>A0ABY5I5W5</accession>
<evidence type="ECO:0000313" key="2">
    <source>
        <dbReference type="Proteomes" id="UP001060112"/>
    </source>
</evidence>
<proteinExistence type="predicted"/>
<sequence length="89" mass="10361">MNKNKVVLEFSYDKDTHTVTKIIRIIHPEYAPLGIVEYKTGITRKALNNWWKDRSIPASRSQFKEVMTQMDIQSSVELLERCFGLSLSD</sequence>
<protein>
    <recommendedName>
        <fullName evidence="3">XRE family transcriptional regulator</fullName>
    </recommendedName>
</protein>